<proteinExistence type="predicted"/>
<feature type="compositionally biased region" description="Low complexity" evidence="1">
    <location>
        <begin position="77"/>
        <end position="87"/>
    </location>
</feature>
<feature type="compositionally biased region" description="Low complexity" evidence="1">
    <location>
        <begin position="60"/>
        <end position="70"/>
    </location>
</feature>
<dbReference type="Proteomes" id="UP001583177">
    <property type="component" value="Unassembled WGS sequence"/>
</dbReference>
<gene>
    <name evidence="2" type="ORF">Daus18300_005823</name>
</gene>
<feature type="compositionally biased region" description="Basic and acidic residues" evidence="1">
    <location>
        <begin position="173"/>
        <end position="186"/>
    </location>
</feature>
<feature type="region of interest" description="Disordered" evidence="1">
    <location>
        <begin position="1"/>
        <end position="94"/>
    </location>
</feature>
<evidence type="ECO:0000313" key="3">
    <source>
        <dbReference type="Proteomes" id="UP001583177"/>
    </source>
</evidence>
<feature type="compositionally biased region" description="Pro residues" evidence="1">
    <location>
        <begin position="1"/>
        <end position="16"/>
    </location>
</feature>
<accession>A0ABR3WYC0</accession>
<comment type="caution">
    <text evidence="2">The sequence shown here is derived from an EMBL/GenBank/DDBJ whole genome shotgun (WGS) entry which is preliminary data.</text>
</comment>
<evidence type="ECO:0000256" key="1">
    <source>
        <dbReference type="SAM" id="MobiDB-lite"/>
    </source>
</evidence>
<dbReference type="EMBL" id="JAWRVE010000044">
    <property type="protein sequence ID" value="KAL1868689.1"/>
    <property type="molecule type" value="Genomic_DNA"/>
</dbReference>
<reference evidence="2 3" key="1">
    <citation type="journal article" date="2024" name="IMA Fungus">
        <title>IMA Genome - F19 : A genome assembly and annotation guide to empower mycologists, including annotated draft genome sequences of Ceratocystis pirilliformis, Diaporthe australafricana, Fusarium ophioides, Paecilomyces lecythidis, and Sporothrix stenoceras.</title>
        <authorList>
            <person name="Aylward J."/>
            <person name="Wilson A.M."/>
            <person name="Visagie C.M."/>
            <person name="Spraker J."/>
            <person name="Barnes I."/>
            <person name="Buitendag C."/>
            <person name="Ceriani C."/>
            <person name="Del Mar Angel L."/>
            <person name="du Plessis D."/>
            <person name="Fuchs T."/>
            <person name="Gasser K."/>
            <person name="Kramer D."/>
            <person name="Li W."/>
            <person name="Munsamy K."/>
            <person name="Piso A."/>
            <person name="Price J.L."/>
            <person name="Sonnekus B."/>
            <person name="Thomas C."/>
            <person name="van der Nest A."/>
            <person name="van Dijk A."/>
            <person name="van Heerden A."/>
            <person name="van Vuuren N."/>
            <person name="Yilmaz N."/>
            <person name="Duong T.A."/>
            <person name="van der Merwe N.A."/>
            <person name="Wingfield M.J."/>
            <person name="Wingfield B.D."/>
        </authorList>
    </citation>
    <scope>NUCLEOTIDE SEQUENCE [LARGE SCALE GENOMIC DNA]</scope>
    <source>
        <strain evidence="2 3">CMW 18300</strain>
    </source>
</reference>
<sequence length="307" mass="33295">MLPPRAPPPGPLPVPVQHPVLRENTIRVPSCSETSDADQQPQGPATTKRPLVAKESGEVDSIIDSSSSNSTVYPGDSTSKASSSTASRAERGGVPLRPLEEAALEVHNTCLTATQRYLESLRVNWELRHGREIMTPLGLAGPTRRLRDRAGDRGSPYAVPRRPSRRALSDNSGLEHMRGGPSEGHHRAPPTGVRNGEAGVRGPQHACPVPAPTDSLLQNTSHICGLIWRRACRDRADVMGAEAGAARSIGLLIESSETVVLYDADEWERDPRRGFYMACKAGRNLCRELGDLEGVERVDGTERLGFW</sequence>
<evidence type="ECO:0000313" key="2">
    <source>
        <dbReference type="EMBL" id="KAL1868689.1"/>
    </source>
</evidence>
<keyword evidence="3" id="KW-1185">Reference proteome</keyword>
<protein>
    <submittedName>
        <fullName evidence="2">Uncharacterized protein</fullName>
    </submittedName>
</protein>
<feature type="compositionally biased region" description="Polar residues" evidence="1">
    <location>
        <begin position="31"/>
        <end position="45"/>
    </location>
</feature>
<feature type="region of interest" description="Disordered" evidence="1">
    <location>
        <begin position="140"/>
        <end position="214"/>
    </location>
</feature>
<name>A0ABR3WYC0_9PEZI</name>
<organism evidence="2 3">
    <name type="scientific">Diaporthe australafricana</name>
    <dbReference type="NCBI Taxonomy" id="127596"/>
    <lineage>
        <taxon>Eukaryota</taxon>
        <taxon>Fungi</taxon>
        <taxon>Dikarya</taxon>
        <taxon>Ascomycota</taxon>
        <taxon>Pezizomycotina</taxon>
        <taxon>Sordariomycetes</taxon>
        <taxon>Sordariomycetidae</taxon>
        <taxon>Diaporthales</taxon>
        <taxon>Diaporthaceae</taxon>
        <taxon>Diaporthe</taxon>
    </lineage>
</organism>